<reference evidence="1 2" key="2">
    <citation type="journal article" date="2010" name="Stand. Genomic Sci.">
        <title>Complete genome sequence of Sebaldella termitidis type strain (NCTC 11300).</title>
        <authorList>
            <person name="Harmon-Smith M."/>
            <person name="Celia L."/>
            <person name="Chertkov O."/>
            <person name="Lapidus A."/>
            <person name="Copeland A."/>
            <person name="Glavina Del Rio T."/>
            <person name="Nolan M."/>
            <person name="Lucas S."/>
            <person name="Tice H."/>
            <person name="Cheng J.F."/>
            <person name="Han C."/>
            <person name="Detter J.C."/>
            <person name="Bruce D."/>
            <person name="Goodwin L."/>
            <person name="Pitluck S."/>
            <person name="Pati A."/>
            <person name="Liolios K."/>
            <person name="Ivanova N."/>
            <person name="Mavromatis K."/>
            <person name="Mikhailova N."/>
            <person name="Chen A."/>
            <person name="Palaniappan K."/>
            <person name="Land M."/>
            <person name="Hauser L."/>
            <person name="Chang Y.J."/>
            <person name="Jeffries C.D."/>
            <person name="Brettin T."/>
            <person name="Goker M."/>
            <person name="Beck B."/>
            <person name="Bristow J."/>
            <person name="Eisen J.A."/>
            <person name="Markowitz V."/>
            <person name="Hugenholtz P."/>
            <person name="Kyrpides N.C."/>
            <person name="Klenk H.P."/>
            <person name="Chen F."/>
        </authorList>
    </citation>
    <scope>NUCLEOTIDE SEQUENCE [LARGE SCALE GENOMIC DNA]</scope>
    <source>
        <strain evidence="2">ATCC 33386 / NCTC 11300</strain>
    </source>
</reference>
<evidence type="ECO:0000313" key="1">
    <source>
        <dbReference type="EMBL" id="ACZ08322.1"/>
    </source>
</evidence>
<name>D1AHT8_SEBTE</name>
<dbReference type="SUPFAM" id="SSF46785">
    <property type="entry name" value="Winged helix' DNA-binding domain"/>
    <property type="match status" value="1"/>
</dbReference>
<gene>
    <name evidence="1" type="ordered locus">Sterm_1460</name>
</gene>
<dbReference type="HOGENOM" id="CLU_719420_0_0_0"/>
<dbReference type="STRING" id="526218.Sterm_1460"/>
<evidence type="ECO:0000313" key="2">
    <source>
        <dbReference type="Proteomes" id="UP000000845"/>
    </source>
</evidence>
<dbReference type="KEGG" id="str:Sterm_1460"/>
<dbReference type="Pfam" id="PF21205">
    <property type="entry name" value="Rep3_C"/>
    <property type="match status" value="1"/>
</dbReference>
<sequence>MNKKFSNRIKMSLSLSKQQKKLFKYLFLEAKKVYEEDKNIIEFKLEIKKIFRYLNVRYNIIEIFEFEKNLEKILENKIIYTVISADNTEIMRGRFNLLSSYSIQQDILSYVFPKEILESTGEENYFSALDFLVSIELELERSLILYKELSRSLDSIKRKNSVEIELEKYKELMDAADMYKRMYDLERKIIEPTLKDINSYSQYFISVDKIKENNNPKSKVKSLVFHIYLKEDNEKIQHLLNMFPADIRNKNSVREKTEDFYYREGYDFVYKVIKYSKEKHGNLALEDMFFKTLDEIYVENKEETEGFMLYEDIKDGLEKFSKFKNRMGRVLLQTRFELPVLLDILNTLAIEKNLKYENKYYKITACYSENPEKRFIKIYKNTKK</sequence>
<dbReference type="Gene3D" id="1.10.10.10">
    <property type="entry name" value="Winged helix-like DNA-binding domain superfamily/Winged helix DNA-binding domain"/>
    <property type="match status" value="1"/>
</dbReference>
<dbReference type="AlphaFoldDB" id="D1AHT8"/>
<dbReference type="InterPro" id="IPR036390">
    <property type="entry name" value="WH_DNA-bd_sf"/>
</dbReference>
<dbReference type="RefSeq" id="WP_012860918.1">
    <property type="nucleotide sequence ID" value="NC_013517.1"/>
</dbReference>
<proteinExistence type="predicted"/>
<dbReference type="Proteomes" id="UP000000845">
    <property type="component" value="Chromosome"/>
</dbReference>
<dbReference type="eggNOG" id="COG5527">
    <property type="taxonomic scope" value="Bacteria"/>
</dbReference>
<keyword evidence="2" id="KW-1185">Reference proteome</keyword>
<dbReference type="EMBL" id="CP001739">
    <property type="protein sequence ID" value="ACZ08322.1"/>
    <property type="molecule type" value="Genomic_DNA"/>
</dbReference>
<reference evidence="2" key="1">
    <citation type="submission" date="2009-09" db="EMBL/GenBank/DDBJ databases">
        <title>The complete chromosome of Sebaldella termitidis ATCC 33386.</title>
        <authorList>
            <consortium name="US DOE Joint Genome Institute (JGI-PGF)"/>
            <person name="Lucas S."/>
            <person name="Copeland A."/>
            <person name="Lapidus A."/>
            <person name="Glavina del Rio T."/>
            <person name="Dalin E."/>
            <person name="Tice H."/>
            <person name="Bruce D."/>
            <person name="Goodwin L."/>
            <person name="Pitluck S."/>
            <person name="Kyrpides N."/>
            <person name="Mavromatis K."/>
            <person name="Ivanova N."/>
            <person name="Mikhailova N."/>
            <person name="Sims D."/>
            <person name="Meincke L."/>
            <person name="Brettin T."/>
            <person name="Detter J.C."/>
            <person name="Han C."/>
            <person name="Larimer F."/>
            <person name="Land M."/>
            <person name="Hauser L."/>
            <person name="Markowitz V."/>
            <person name="Cheng J.F."/>
            <person name="Hugenholtz P."/>
            <person name="Woyke T."/>
            <person name="Wu D."/>
            <person name="Eisen J.A."/>
        </authorList>
    </citation>
    <scope>NUCLEOTIDE SEQUENCE [LARGE SCALE GENOMIC DNA]</scope>
    <source>
        <strain evidence="2">ATCC 33386 / NCTC 11300</strain>
    </source>
</reference>
<dbReference type="InterPro" id="IPR036388">
    <property type="entry name" value="WH-like_DNA-bd_sf"/>
</dbReference>
<organism evidence="1 2">
    <name type="scientific">Sebaldella termitidis (strain ATCC 33386 / NCTC 11300)</name>
    <dbReference type="NCBI Taxonomy" id="526218"/>
    <lineage>
        <taxon>Bacteria</taxon>
        <taxon>Fusobacteriati</taxon>
        <taxon>Fusobacteriota</taxon>
        <taxon>Fusobacteriia</taxon>
        <taxon>Fusobacteriales</taxon>
        <taxon>Leptotrichiaceae</taxon>
        <taxon>Sebaldella</taxon>
    </lineage>
</organism>
<accession>D1AHT8</accession>
<protein>
    <submittedName>
        <fullName evidence="1">Initiator RepB protein</fullName>
    </submittedName>
</protein>